<feature type="domain" description="ER-bound oxygenase mpaB/mpaB'/Rubber oxygenase catalytic" evidence="2">
    <location>
        <begin position="100"/>
        <end position="330"/>
    </location>
</feature>
<dbReference type="RefSeq" id="WP_332519999.1">
    <property type="nucleotide sequence ID" value="NZ_JANRHA010000007.1"/>
</dbReference>
<proteinExistence type="predicted"/>
<reference evidence="3" key="1">
    <citation type="submission" date="2022-08" db="EMBL/GenBank/DDBJ databases">
        <title>Genome analysis of Corynebacteriales strain.</title>
        <authorList>
            <person name="Lee S.D."/>
        </authorList>
    </citation>
    <scope>NUCLEOTIDE SEQUENCE</scope>
    <source>
        <strain evidence="3">D3-21</strain>
    </source>
</reference>
<organism evidence="3 4">
    <name type="scientific">Speluncibacter jeojiensis</name>
    <dbReference type="NCBI Taxonomy" id="2710754"/>
    <lineage>
        <taxon>Bacteria</taxon>
        <taxon>Bacillati</taxon>
        <taxon>Actinomycetota</taxon>
        <taxon>Actinomycetes</taxon>
        <taxon>Mycobacteriales</taxon>
        <taxon>Speluncibacteraceae</taxon>
        <taxon>Speluncibacter</taxon>
    </lineage>
</organism>
<dbReference type="InterPro" id="IPR037473">
    <property type="entry name" value="Lcp-like"/>
</dbReference>
<keyword evidence="4" id="KW-1185">Reference proteome</keyword>
<name>A0A9X4LZU3_9ACTN</name>
<dbReference type="AlphaFoldDB" id="A0A9X4LZU3"/>
<dbReference type="EMBL" id="JANRHA010000007">
    <property type="protein sequence ID" value="MDG3015294.1"/>
    <property type="molecule type" value="Genomic_DNA"/>
</dbReference>
<dbReference type="GO" id="GO:0016491">
    <property type="term" value="F:oxidoreductase activity"/>
    <property type="evidence" value="ECO:0007669"/>
    <property type="project" value="InterPro"/>
</dbReference>
<feature type="transmembrane region" description="Helical" evidence="1">
    <location>
        <begin position="202"/>
        <end position="222"/>
    </location>
</feature>
<gene>
    <name evidence="3" type="ORF">NVS88_12120</name>
</gene>
<sequence length="393" mass="44134">MQRRVRRIKRLTGFDVFPTDEQATAFCNDLFAGDPVAERFVDEVYDADPAATRAMLGQALDSSLGQVPDAPESMRALFREFEEVPDWVDPALVEQGAAIWRRWGTMLFTVAGCTTLEIYTEAAVATPLSLAGGYAGDNALRRFLETSRFWIDVSEPGALLTPGSRGRATAMHVRVMHVNVRRRVADHPEWREEDWGLPISQAYMLLTLIGGSVAPALALWTLGYQTTPSEMRALLHFQRYLGHLLGVRARWYPEGVGDCLRLLAMTIASRSYDAGEVGSELVESFPAAFGPRDGQSTLQRLRGVYNHRIYSAYTALFMAPRTRARYDLPNAFPWILIPIARIPLVTAMELGRRFVPGVAGVQEKISVRHRLNWYRAQMQGREAEFQAKSALRR</sequence>
<evidence type="ECO:0000313" key="4">
    <source>
        <dbReference type="Proteomes" id="UP001152755"/>
    </source>
</evidence>
<dbReference type="Proteomes" id="UP001152755">
    <property type="component" value="Unassembled WGS sequence"/>
</dbReference>
<keyword evidence="1" id="KW-0812">Transmembrane</keyword>
<dbReference type="PANTHER" id="PTHR37539:SF1">
    <property type="entry name" value="ER-BOUND OXYGENASE MPAB_MPAB'_RUBBER OXYGENASE CATALYTIC DOMAIN-CONTAINING PROTEIN"/>
    <property type="match status" value="1"/>
</dbReference>
<dbReference type="InterPro" id="IPR018713">
    <property type="entry name" value="MPAB/Lcp_cat_dom"/>
</dbReference>
<comment type="caution">
    <text evidence="3">The sequence shown here is derived from an EMBL/GenBank/DDBJ whole genome shotgun (WGS) entry which is preliminary data.</text>
</comment>
<dbReference type="PANTHER" id="PTHR37539">
    <property type="entry name" value="SECRETED PROTEIN-RELATED"/>
    <property type="match status" value="1"/>
</dbReference>
<evidence type="ECO:0000313" key="3">
    <source>
        <dbReference type="EMBL" id="MDG3015294.1"/>
    </source>
</evidence>
<keyword evidence="1" id="KW-1133">Transmembrane helix</keyword>
<evidence type="ECO:0000256" key="1">
    <source>
        <dbReference type="SAM" id="Phobius"/>
    </source>
</evidence>
<keyword evidence="1" id="KW-0472">Membrane</keyword>
<evidence type="ECO:0000259" key="2">
    <source>
        <dbReference type="Pfam" id="PF09995"/>
    </source>
</evidence>
<protein>
    <submittedName>
        <fullName evidence="3">DUF2236 domain-containing protein</fullName>
    </submittedName>
</protein>
<dbReference type="Pfam" id="PF09995">
    <property type="entry name" value="MPAB_Lcp_cat"/>
    <property type="match status" value="1"/>
</dbReference>
<accession>A0A9X4LZU3</accession>